<evidence type="ECO:0000256" key="2">
    <source>
        <dbReference type="ARBA" id="ARBA00005695"/>
    </source>
</evidence>
<accession>A0ABX7JR66</accession>
<sequence length="537" mass="59920">MKLVEGSKAIPKTNLHRRRFLNLSAAGLGALALSGLDGFSSALSAQANEEELVIAMRRLGFLVPNPLRESGGCMEYLPLLYDRLVAPNPDGTLSTERGVAESWDMSEDGKIWTFRIRKGVTFHDGVELTAEDVKFSMEAAIGPSSRSSRAAEMQETLDTIEVPDPNTLIVRCTRPFLDLVSFYSNRSGVIMPKQYYEKVGDDAFTDHPVGSGPYRFVSVTTGSEIRLEATENHWRDGTPRFKRVTLKMIPEEATGIAMLMTGAADITTVGRDKVDDMRQAGLKIIQKTNAAIMNFRPNMQWTSPAFSDIRFRKALNLAVDKDSVMANIFEGEARPTTTWPGSVINVLGEVPVLTPYPYDPDEAKWLLKDAGFEDYKFKVPSYQRPLAPEFPMLVEAVVGYWQAVGLQPVIYNTDFTVFQADWRAGKVEGNIMGTDGVTDPSPYDILDAMKLYMHSSSGRTIIKDPKLDEILDKASSSLDQAEINGLLIAAYQRIYDQYYFIPLCEVNEIIATTQRTPDWTPGQLSEEHLFYDLTRQA</sequence>
<dbReference type="PROSITE" id="PS51318">
    <property type="entry name" value="TAT"/>
    <property type="match status" value="1"/>
</dbReference>
<keyword evidence="4" id="KW-0732">Signal</keyword>
<keyword evidence="6" id="KW-0614">Plasmid</keyword>
<gene>
    <name evidence="6" type="ORF">JWJ88_20470</name>
</gene>
<keyword evidence="3" id="KW-0813">Transport</keyword>
<evidence type="ECO:0000313" key="6">
    <source>
        <dbReference type="EMBL" id="QRZ16154.1"/>
    </source>
</evidence>
<comment type="similarity">
    <text evidence="2">Belongs to the bacterial solute-binding protein 5 family.</text>
</comment>
<feature type="domain" description="Solute-binding protein family 5" evidence="5">
    <location>
        <begin position="98"/>
        <end position="444"/>
    </location>
</feature>
<dbReference type="Gene3D" id="3.40.190.10">
    <property type="entry name" value="Periplasmic binding protein-like II"/>
    <property type="match status" value="1"/>
</dbReference>
<protein>
    <submittedName>
        <fullName evidence="6">ABC transporter substrate-binding protein</fullName>
    </submittedName>
</protein>
<geneLocation type="plasmid" evidence="6 7">
    <name>p2</name>
</geneLocation>
<dbReference type="Proteomes" id="UP000663629">
    <property type="component" value="Plasmid p2"/>
</dbReference>
<evidence type="ECO:0000256" key="4">
    <source>
        <dbReference type="ARBA" id="ARBA00022729"/>
    </source>
</evidence>
<dbReference type="PANTHER" id="PTHR30290">
    <property type="entry name" value="PERIPLASMIC BINDING COMPONENT OF ABC TRANSPORTER"/>
    <property type="match status" value="1"/>
</dbReference>
<dbReference type="RefSeq" id="WP_205297038.1">
    <property type="nucleotide sequence ID" value="NZ_CP070372.1"/>
</dbReference>
<dbReference type="CDD" id="cd00995">
    <property type="entry name" value="PBP2_NikA_DppA_OppA_like"/>
    <property type="match status" value="1"/>
</dbReference>
<reference evidence="6 7" key="1">
    <citation type="submission" date="2021-02" db="EMBL/GenBank/DDBJ databases">
        <title>Paracoccus methylovroum sp.nov., a new methanol and methylamine utilizing methylotrophic denitrifer.</title>
        <authorList>
            <person name="Timsy T."/>
            <person name="Behrendt U."/>
            <person name="Ulrich A."/>
            <person name="Spanner T."/>
            <person name="Foesel B.U."/>
            <person name="Horn M.A."/>
            <person name="Kolb S."/>
        </authorList>
    </citation>
    <scope>NUCLEOTIDE SEQUENCE [LARGE SCALE GENOMIC DNA]</scope>
    <source>
        <strain evidence="6 7">H4-D09</strain>
        <plasmid evidence="6 7">p2</plasmid>
    </source>
</reference>
<comment type="subcellular location">
    <subcellularLocation>
        <location evidence="1">Periplasm</location>
    </subcellularLocation>
</comment>
<evidence type="ECO:0000259" key="5">
    <source>
        <dbReference type="Pfam" id="PF00496"/>
    </source>
</evidence>
<organism evidence="6 7">
    <name type="scientific">Paracoccus methylovorus</name>
    <dbReference type="NCBI Taxonomy" id="2812658"/>
    <lineage>
        <taxon>Bacteria</taxon>
        <taxon>Pseudomonadati</taxon>
        <taxon>Pseudomonadota</taxon>
        <taxon>Alphaproteobacteria</taxon>
        <taxon>Rhodobacterales</taxon>
        <taxon>Paracoccaceae</taxon>
        <taxon>Paracoccus</taxon>
    </lineage>
</organism>
<evidence type="ECO:0000313" key="7">
    <source>
        <dbReference type="Proteomes" id="UP000663629"/>
    </source>
</evidence>
<dbReference type="EMBL" id="CP070372">
    <property type="protein sequence ID" value="QRZ16154.1"/>
    <property type="molecule type" value="Genomic_DNA"/>
</dbReference>
<dbReference type="InterPro" id="IPR000914">
    <property type="entry name" value="SBP_5_dom"/>
</dbReference>
<dbReference type="Pfam" id="PF00496">
    <property type="entry name" value="SBP_bac_5"/>
    <property type="match status" value="1"/>
</dbReference>
<dbReference type="PIRSF" id="PIRSF002741">
    <property type="entry name" value="MppA"/>
    <property type="match status" value="1"/>
</dbReference>
<dbReference type="SUPFAM" id="SSF53850">
    <property type="entry name" value="Periplasmic binding protein-like II"/>
    <property type="match status" value="1"/>
</dbReference>
<dbReference type="InterPro" id="IPR030678">
    <property type="entry name" value="Peptide/Ni-bd"/>
</dbReference>
<evidence type="ECO:0000256" key="1">
    <source>
        <dbReference type="ARBA" id="ARBA00004418"/>
    </source>
</evidence>
<dbReference type="InterPro" id="IPR039424">
    <property type="entry name" value="SBP_5"/>
</dbReference>
<dbReference type="PANTHER" id="PTHR30290:SF10">
    <property type="entry name" value="PERIPLASMIC OLIGOPEPTIDE-BINDING PROTEIN-RELATED"/>
    <property type="match status" value="1"/>
</dbReference>
<evidence type="ECO:0000256" key="3">
    <source>
        <dbReference type="ARBA" id="ARBA00022448"/>
    </source>
</evidence>
<dbReference type="Gene3D" id="3.10.105.10">
    <property type="entry name" value="Dipeptide-binding Protein, Domain 3"/>
    <property type="match status" value="1"/>
</dbReference>
<name>A0ABX7JR66_9RHOB</name>
<dbReference type="InterPro" id="IPR006311">
    <property type="entry name" value="TAT_signal"/>
</dbReference>
<proteinExistence type="inferred from homology"/>
<keyword evidence="7" id="KW-1185">Reference proteome</keyword>